<dbReference type="InterPro" id="IPR052159">
    <property type="entry name" value="Competence_DNA_uptake"/>
</dbReference>
<dbReference type="Pfam" id="PF13567">
    <property type="entry name" value="DUF4131"/>
    <property type="match status" value="1"/>
</dbReference>
<dbReference type="eggNOG" id="COG0658">
    <property type="taxonomic scope" value="Bacteria"/>
</dbReference>
<keyword evidence="3 6" id="KW-0812">Transmembrane</keyword>
<gene>
    <name evidence="9" type="ordered locus">Cyan7425_3836</name>
</gene>
<dbReference type="InterPro" id="IPR036866">
    <property type="entry name" value="RibonucZ/Hydroxyglut_hydro"/>
</dbReference>
<keyword evidence="2" id="KW-1003">Cell membrane</keyword>
<name>B8HTS3_CYAP4</name>
<keyword evidence="5 6" id="KW-0472">Membrane</keyword>
<dbReference type="InterPro" id="IPR004477">
    <property type="entry name" value="ComEC_N"/>
</dbReference>
<evidence type="ECO:0000259" key="8">
    <source>
        <dbReference type="Pfam" id="PF13567"/>
    </source>
</evidence>
<evidence type="ECO:0000256" key="2">
    <source>
        <dbReference type="ARBA" id="ARBA00022475"/>
    </source>
</evidence>
<keyword evidence="4 6" id="KW-1133">Transmembrane helix</keyword>
<dbReference type="EMBL" id="CP001344">
    <property type="protein sequence ID" value="ACL46154.1"/>
    <property type="molecule type" value="Genomic_DNA"/>
</dbReference>
<evidence type="ECO:0000313" key="9">
    <source>
        <dbReference type="EMBL" id="ACL46154.1"/>
    </source>
</evidence>
<dbReference type="KEGG" id="cyn:Cyan7425_3836"/>
<dbReference type="NCBIfam" id="TIGR00360">
    <property type="entry name" value="ComEC_N-term"/>
    <property type="match status" value="1"/>
</dbReference>
<feature type="transmembrane region" description="Helical" evidence="6">
    <location>
        <begin position="483"/>
        <end position="507"/>
    </location>
</feature>
<feature type="transmembrane region" description="Helical" evidence="6">
    <location>
        <begin position="458"/>
        <end position="477"/>
    </location>
</feature>
<feature type="transmembrane region" description="Helical" evidence="6">
    <location>
        <begin position="267"/>
        <end position="288"/>
    </location>
</feature>
<organism evidence="9">
    <name type="scientific">Cyanothece sp. (strain PCC 7425 / ATCC 29141)</name>
    <dbReference type="NCBI Taxonomy" id="395961"/>
    <lineage>
        <taxon>Bacteria</taxon>
        <taxon>Bacillati</taxon>
        <taxon>Cyanobacteriota</taxon>
        <taxon>Cyanophyceae</taxon>
        <taxon>Gomontiellales</taxon>
        <taxon>Cyanothecaceae</taxon>
        <taxon>Cyanothece</taxon>
    </lineage>
</organism>
<feature type="transmembrane region" description="Helical" evidence="6">
    <location>
        <begin position="396"/>
        <end position="419"/>
    </location>
</feature>
<dbReference type="InterPro" id="IPR025405">
    <property type="entry name" value="DUF4131"/>
</dbReference>
<evidence type="ECO:0000256" key="3">
    <source>
        <dbReference type="ARBA" id="ARBA00022692"/>
    </source>
</evidence>
<feature type="transmembrane region" description="Helical" evidence="6">
    <location>
        <begin position="366"/>
        <end position="384"/>
    </location>
</feature>
<dbReference type="PANTHER" id="PTHR30619">
    <property type="entry name" value="DNA INTERNALIZATION/COMPETENCE PROTEIN COMEC/REC2"/>
    <property type="match status" value="1"/>
</dbReference>
<accession>B8HTS3</accession>
<sequence>MFFYEADYILIGVAFILGLLSIGLGLPWAGLVLLGLGGLLAFLRWRNLLFFRIWRSAPTPRIWLMATGVALLALLYFYLRIPQPGVTDISRVIPRLEVLGGNPIVKVEGTIEDTPLLNRSGKMRFFLNVKRFEAVSKENPETKLSGTASGSLYVTVPAKEAEDLHPSQTIAIRGRLYQPRGGQGSFYQVFNFSQYLAAQGAFAGLAGREIQVLDRGSTWGWWAIRERIYQAQLKALGTPEGPVLSAMVLGSRAVPIPFEVSDEFRRIGLAHALAASGFQTSLILSAVLTLTQRLQDRHKFMIGGGTLFLFGSLSGFAPSVTRAVLMGVASLIALVGEQKTRPVSLLLLIAVAMLVYNPLLIQDLGFQFSFLATLGLIVTAPPIAKRLDWLPANLATLMSVPLAATLWVLPIQLAVFGVFPPYGLLANIVTTFLLEVITIGGFISGLAALIWPLLGTGIAWLMYYPTALLLWIVHFFSRLPGSSLAIGAIAAWQVLSIYGLIFAVWLIPWWQRRWKLASGIAVGLIVVPFLQLQTAAFQVTVLDNTRVPIMVIQEPGANILINSGDENTAAQSVSSFLALQGINQIDWGIATDRTSRTQGGWLKIAESVPVRRFSEIPTARSDEEYRVMLTKLSARVQKQPLRMDQTIGVGSTEVKLLRADPVALQLKIDQLNWLLLTDPRGSAGNEVWLRSARLPTTDVLWWSGRKFPTELIDLVKPRVAILTSTAVAPETLQQLRSAGIQTFTTDRDGAVRWRGGQFEANLESGDAGI</sequence>
<dbReference type="AlphaFoldDB" id="B8HTS3"/>
<dbReference type="STRING" id="395961.Cyan7425_3836"/>
<dbReference type="eggNOG" id="COG2333">
    <property type="taxonomic scope" value="Bacteria"/>
</dbReference>
<protein>
    <submittedName>
        <fullName evidence="9">ComEC/Rec2-related protein</fullName>
    </submittedName>
</protein>
<feature type="transmembrane region" description="Helical" evidence="6">
    <location>
        <begin position="308"/>
        <end position="336"/>
    </location>
</feature>
<feature type="transmembrane region" description="Helical" evidence="6">
    <location>
        <begin position="425"/>
        <end position="451"/>
    </location>
</feature>
<dbReference type="HOGENOM" id="CLU_010363_8_0_3"/>
<dbReference type="Gene3D" id="3.60.15.10">
    <property type="entry name" value="Ribonuclease Z/Hydroxyacylglutathione hydrolase-like"/>
    <property type="match status" value="1"/>
</dbReference>
<feature type="domain" description="DUF4131" evidence="8">
    <location>
        <begin position="24"/>
        <end position="212"/>
    </location>
</feature>
<feature type="transmembrane region" description="Helical" evidence="6">
    <location>
        <begin position="514"/>
        <end position="532"/>
    </location>
</feature>
<evidence type="ECO:0000259" key="7">
    <source>
        <dbReference type="Pfam" id="PF03772"/>
    </source>
</evidence>
<comment type="subcellular location">
    <subcellularLocation>
        <location evidence="1">Cell membrane</location>
        <topology evidence="1">Multi-pass membrane protein</topology>
    </subcellularLocation>
</comment>
<evidence type="ECO:0000256" key="1">
    <source>
        <dbReference type="ARBA" id="ARBA00004651"/>
    </source>
</evidence>
<feature type="transmembrane region" description="Helical" evidence="6">
    <location>
        <begin position="9"/>
        <end position="42"/>
    </location>
</feature>
<evidence type="ECO:0000256" key="5">
    <source>
        <dbReference type="ARBA" id="ARBA00023136"/>
    </source>
</evidence>
<dbReference type="GO" id="GO:0005886">
    <property type="term" value="C:plasma membrane"/>
    <property type="evidence" value="ECO:0007669"/>
    <property type="project" value="UniProtKB-SubCell"/>
</dbReference>
<feature type="transmembrane region" description="Helical" evidence="6">
    <location>
        <begin position="62"/>
        <end position="79"/>
    </location>
</feature>
<dbReference type="PANTHER" id="PTHR30619:SF1">
    <property type="entry name" value="RECOMBINATION PROTEIN 2"/>
    <property type="match status" value="1"/>
</dbReference>
<evidence type="ECO:0000256" key="4">
    <source>
        <dbReference type="ARBA" id="ARBA00022989"/>
    </source>
</evidence>
<dbReference type="OrthoDB" id="9761531at2"/>
<reference evidence="9" key="1">
    <citation type="submission" date="2009-01" db="EMBL/GenBank/DDBJ databases">
        <title>Complete sequence of chromosome Cyanothece sp. PCC 7425.</title>
        <authorList>
            <consortium name="US DOE Joint Genome Institute"/>
            <person name="Lucas S."/>
            <person name="Copeland A."/>
            <person name="Lapidus A."/>
            <person name="Glavina del Rio T."/>
            <person name="Dalin E."/>
            <person name="Tice H."/>
            <person name="Bruce D."/>
            <person name="Goodwin L."/>
            <person name="Pitluck S."/>
            <person name="Sims D."/>
            <person name="Meineke L."/>
            <person name="Brettin T."/>
            <person name="Detter J.C."/>
            <person name="Han C."/>
            <person name="Larimer F."/>
            <person name="Land M."/>
            <person name="Hauser L."/>
            <person name="Kyrpides N."/>
            <person name="Ovchinnikova G."/>
            <person name="Liberton M."/>
            <person name="Stoeckel J."/>
            <person name="Banerjee A."/>
            <person name="Singh A."/>
            <person name="Page L."/>
            <person name="Sato H."/>
            <person name="Zhao L."/>
            <person name="Sherman L."/>
            <person name="Pakrasi H."/>
            <person name="Richardson P."/>
        </authorList>
    </citation>
    <scope>NUCLEOTIDE SEQUENCE</scope>
    <source>
        <strain evidence="9">PCC 7425</strain>
    </source>
</reference>
<evidence type="ECO:0000256" key="6">
    <source>
        <dbReference type="SAM" id="Phobius"/>
    </source>
</evidence>
<proteinExistence type="predicted"/>
<dbReference type="Pfam" id="PF03772">
    <property type="entry name" value="Competence"/>
    <property type="match status" value="1"/>
</dbReference>
<feature type="domain" description="ComEC/Rec2-related protein" evidence="7">
    <location>
        <begin position="248"/>
        <end position="509"/>
    </location>
</feature>
<feature type="transmembrane region" description="Helical" evidence="6">
    <location>
        <begin position="343"/>
        <end position="360"/>
    </location>
</feature>